<reference evidence="8 9" key="1">
    <citation type="submission" date="2015-07" db="EMBL/GenBank/DDBJ databases">
        <title>The genome of Eufriesea mexicana.</title>
        <authorList>
            <person name="Pan H."/>
            <person name="Kapheim K."/>
        </authorList>
    </citation>
    <scope>NUCLEOTIDE SEQUENCE [LARGE SCALE GENOMIC DNA]</scope>
    <source>
        <strain evidence="8">0111107269</strain>
        <tissue evidence="8">Whole body</tissue>
    </source>
</reference>
<feature type="transmembrane region" description="Helical" evidence="6">
    <location>
        <begin position="489"/>
        <end position="510"/>
    </location>
</feature>
<dbReference type="InterPro" id="IPR044777">
    <property type="entry name" value="SLC17A9-like"/>
</dbReference>
<dbReference type="InterPro" id="IPR050382">
    <property type="entry name" value="MFS_Na/Anion_cotransporter"/>
</dbReference>
<evidence type="ECO:0000259" key="7">
    <source>
        <dbReference type="PROSITE" id="PS50850"/>
    </source>
</evidence>
<dbReference type="FunFam" id="1.20.1250.20:FF:000452">
    <property type="entry name" value="sialin-like isoform X1"/>
    <property type="match status" value="1"/>
</dbReference>
<dbReference type="AlphaFoldDB" id="A0A310SK10"/>
<dbReference type="GO" id="GO:0016020">
    <property type="term" value="C:membrane"/>
    <property type="evidence" value="ECO:0007669"/>
    <property type="project" value="UniProtKB-SubCell"/>
</dbReference>
<dbReference type="PROSITE" id="PS51155">
    <property type="entry name" value="CHIT_BIND_RR_2"/>
    <property type="match status" value="1"/>
</dbReference>
<dbReference type="PROSITE" id="PS50850">
    <property type="entry name" value="MFS"/>
    <property type="match status" value="1"/>
</dbReference>
<dbReference type="Pfam" id="PF00379">
    <property type="entry name" value="Chitin_bind_4"/>
    <property type="match status" value="2"/>
</dbReference>
<accession>A0A310SK10</accession>
<name>A0A310SK10_9HYME</name>
<feature type="transmembrane region" description="Helical" evidence="6">
    <location>
        <begin position="357"/>
        <end position="381"/>
    </location>
</feature>
<organism evidence="8 9">
    <name type="scientific">Eufriesea mexicana</name>
    <dbReference type="NCBI Taxonomy" id="516756"/>
    <lineage>
        <taxon>Eukaryota</taxon>
        <taxon>Metazoa</taxon>
        <taxon>Ecdysozoa</taxon>
        <taxon>Arthropoda</taxon>
        <taxon>Hexapoda</taxon>
        <taxon>Insecta</taxon>
        <taxon>Pterygota</taxon>
        <taxon>Neoptera</taxon>
        <taxon>Endopterygota</taxon>
        <taxon>Hymenoptera</taxon>
        <taxon>Apocrita</taxon>
        <taxon>Aculeata</taxon>
        <taxon>Apoidea</taxon>
        <taxon>Anthophila</taxon>
        <taxon>Apidae</taxon>
        <taxon>Eufriesea</taxon>
    </lineage>
</organism>
<dbReference type="EMBL" id="KQ765323">
    <property type="protein sequence ID" value="OAD53975.1"/>
    <property type="molecule type" value="Genomic_DNA"/>
</dbReference>
<feature type="transmembrane region" description="Helical" evidence="6">
    <location>
        <begin position="222"/>
        <end position="240"/>
    </location>
</feature>
<feature type="transmembrane region" description="Helical" evidence="6">
    <location>
        <begin position="455"/>
        <end position="477"/>
    </location>
</feature>
<dbReference type="Pfam" id="PF07690">
    <property type="entry name" value="MFS_1"/>
    <property type="match status" value="1"/>
</dbReference>
<keyword evidence="4 6" id="KW-0472">Membrane</keyword>
<dbReference type="CDD" id="cd17380">
    <property type="entry name" value="MFS_SLC17A9_like"/>
    <property type="match status" value="1"/>
</dbReference>
<feature type="domain" description="Major facilitator superfamily (MFS) profile" evidence="7">
    <location>
        <begin position="124"/>
        <end position="547"/>
    </location>
</feature>
<keyword evidence="9" id="KW-1185">Reference proteome</keyword>
<dbReference type="GO" id="GO:0015291">
    <property type="term" value="F:secondary active transmembrane transporter activity"/>
    <property type="evidence" value="ECO:0007669"/>
    <property type="project" value="UniProtKB-ARBA"/>
</dbReference>
<dbReference type="PANTHER" id="PTHR11662:SF40">
    <property type="entry name" value="MAJOR FACILITATOR SUPERFAMILY (MFS) PROFILE DOMAIN-CONTAINING PROTEIN"/>
    <property type="match status" value="1"/>
</dbReference>
<feature type="transmembrane region" description="Helical" evidence="6">
    <location>
        <begin position="401"/>
        <end position="421"/>
    </location>
</feature>
<keyword evidence="5" id="KW-0193">Cuticle</keyword>
<dbReference type="InterPro" id="IPR011701">
    <property type="entry name" value="MFS"/>
</dbReference>
<dbReference type="Proteomes" id="UP000250275">
    <property type="component" value="Unassembled WGS sequence"/>
</dbReference>
<dbReference type="GO" id="GO:0006820">
    <property type="term" value="P:monoatomic anion transport"/>
    <property type="evidence" value="ECO:0007669"/>
    <property type="project" value="TreeGrafter"/>
</dbReference>
<comment type="subcellular location">
    <subcellularLocation>
        <location evidence="1">Membrane</location>
        <topology evidence="1">Multi-pass membrane protein</topology>
    </subcellularLocation>
</comment>
<dbReference type="PANTHER" id="PTHR11662">
    <property type="entry name" value="SOLUTE CARRIER FAMILY 17"/>
    <property type="match status" value="1"/>
</dbReference>
<feature type="transmembrane region" description="Helical" evidence="6">
    <location>
        <begin position="310"/>
        <end position="327"/>
    </location>
</feature>
<protein>
    <submittedName>
        <fullName evidence="8">Sialin</fullName>
    </submittedName>
</protein>
<dbReference type="SUPFAM" id="SSF103473">
    <property type="entry name" value="MFS general substrate transporter"/>
    <property type="match status" value="1"/>
</dbReference>
<keyword evidence="2 6" id="KW-0812">Transmembrane</keyword>
<proteinExistence type="predicted"/>
<feature type="transmembrane region" description="Helical" evidence="6">
    <location>
        <begin position="246"/>
        <end position="269"/>
    </location>
</feature>
<dbReference type="InterPro" id="IPR000618">
    <property type="entry name" value="Insect_cuticle"/>
</dbReference>
<feature type="transmembrane region" description="Helical" evidence="6">
    <location>
        <begin position="433"/>
        <end position="449"/>
    </location>
</feature>
<evidence type="ECO:0000256" key="2">
    <source>
        <dbReference type="ARBA" id="ARBA00022692"/>
    </source>
</evidence>
<dbReference type="GO" id="GO:0042302">
    <property type="term" value="F:structural constituent of cuticle"/>
    <property type="evidence" value="ECO:0007669"/>
    <property type="project" value="UniProtKB-UniRule"/>
</dbReference>
<evidence type="ECO:0000313" key="9">
    <source>
        <dbReference type="Proteomes" id="UP000250275"/>
    </source>
</evidence>
<evidence type="ECO:0000256" key="4">
    <source>
        <dbReference type="ARBA" id="ARBA00023136"/>
    </source>
</evidence>
<gene>
    <name evidence="8" type="ORF">WN48_08489</name>
</gene>
<evidence type="ECO:0000256" key="6">
    <source>
        <dbReference type="SAM" id="Phobius"/>
    </source>
</evidence>
<evidence type="ECO:0000313" key="8">
    <source>
        <dbReference type="EMBL" id="OAD53975.1"/>
    </source>
</evidence>
<feature type="transmembrane region" description="Helical" evidence="6">
    <location>
        <begin position="522"/>
        <end position="539"/>
    </location>
</feature>
<evidence type="ECO:0000256" key="5">
    <source>
        <dbReference type="PROSITE-ProRule" id="PRU00497"/>
    </source>
</evidence>
<dbReference type="InterPro" id="IPR020846">
    <property type="entry name" value="MFS_dom"/>
</dbReference>
<keyword evidence="3 6" id="KW-1133">Transmembrane helix</keyword>
<evidence type="ECO:0000256" key="1">
    <source>
        <dbReference type="ARBA" id="ARBA00004141"/>
    </source>
</evidence>
<dbReference type="Gene3D" id="1.20.1250.20">
    <property type="entry name" value="MFS general substrate transporter like domains"/>
    <property type="match status" value="2"/>
</dbReference>
<evidence type="ECO:0000256" key="3">
    <source>
        <dbReference type="ARBA" id="ARBA00022989"/>
    </source>
</evidence>
<sequence>MKTDKEHVVSLRRSLETLGSVEVQGDATTLELCLTNFYNYVNEFVAFALVVAVAYAAPQGHQEDVLLVKETPSDNIGLGGYNYGYELSNGQSHQESAELVNQGTENEALAVRGSFTWVDPQTNIIVFAAFVAVALAAPQTVPQQAVLVKETPSDNVGLGGYNYGFQLSDGQVKQESAELVDGGADGQFLRVHGSFGFVDPYTNVAYTIMGANTASRFGCKRVLILAVLLWSISTVITPILAQSVLLLIICRVILGLAEGLGLPVVFHLFAHSVPVEERSRAFGYLVAAGSIGQVFASVLCPHLSWQTGFYLFGTIGIIWTFLCLIMYHETNTQDEIPLFIPKVTQNRSLRWTEFISYWPLWALYIAHFAMNWSSYIIMQWLPTYLARKLSANKESISLTALPYIVNSLVGIVAGHSADNLIQKRWPVLSVRRLMTNIGLIGPGAFLLAFCAVDNLLAAVIFVSISMGLCACNSAGHLSNHADIAPNHAGITFAVSNTIATIPGILCGPLTAELVTASHGRWMPVFVLAAAINFTGAIIYQSHSSALPVL</sequence>
<dbReference type="InterPro" id="IPR036259">
    <property type="entry name" value="MFS_trans_sf"/>
</dbReference>
<feature type="transmembrane region" description="Helical" evidence="6">
    <location>
        <begin position="281"/>
        <end position="304"/>
    </location>
</feature>
<dbReference type="OrthoDB" id="2250022at2759"/>